<dbReference type="EMBL" id="DF977458">
    <property type="protein sequence ID" value="GAP85585.1"/>
    <property type="molecule type" value="Genomic_DNA"/>
</dbReference>
<evidence type="ECO:0000313" key="1">
    <source>
        <dbReference type="EMBL" id="GAP85585.1"/>
    </source>
</evidence>
<accession>A0A1W2TC99</accession>
<dbReference type="Gene3D" id="1.20.1280.50">
    <property type="match status" value="1"/>
</dbReference>
<keyword evidence="2" id="KW-1185">Reference proteome</keyword>
<protein>
    <submittedName>
        <fullName evidence="1">Putative cyclin-like F-box</fullName>
    </submittedName>
</protein>
<dbReference type="OrthoDB" id="5295250at2759"/>
<dbReference type="STRING" id="77044.A0A1W2TC99"/>
<name>A0A1W2TC99_ROSNE</name>
<sequence>MSDNARLAELRRFIFIESGRTLEEFRYVKVLLSNIHTDLIGDLPLELVVSIAVELEPEEFASCLYVSKAWRRRFLSDPVITAYARDFWPAIIDGPVDRATFLTILAKDVWAFYTHPPMMLPRPDQVTWDNTAGYRFDPAFHNPTDEIIQIYNEFSGPLIVNGASSPLYSSGKVAWRPLSWIVAVDDLREQTRKLFTPPSGLTHGNELVLRALGSKLVVGTINRLLIAWDHTDNRASEKLLLCPSVECTTDDDRVAVILQSGDVVIWTPGYAALQLDLNALPVTPKEFIGTDRAAAWKPRQRVFLGPRDRNTLFLASSHPFCTGSIYRILLAVHEFSGRNYVTSSYLTTHAHHVFFEDRRDRRDEDNPVILATSYESDHSCIFFGHPHDEDVGTATPFGVFDKIKGKFITPDKRKWRYWDKQTRLKYICKSTKWGGADLDFEVSFRSNGYEVVRSGLPKQEPLGCVGIHRSYCEPMYTIHDVRRPTLW</sequence>
<proteinExistence type="predicted"/>
<dbReference type="OMA" id="ANGHIAW"/>
<organism evidence="1">
    <name type="scientific">Rosellinia necatrix</name>
    <name type="common">White root-rot fungus</name>
    <dbReference type="NCBI Taxonomy" id="77044"/>
    <lineage>
        <taxon>Eukaryota</taxon>
        <taxon>Fungi</taxon>
        <taxon>Dikarya</taxon>
        <taxon>Ascomycota</taxon>
        <taxon>Pezizomycotina</taxon>
        <taxon>Sordariomycetes</taxon>
        <taxon>Xylariomycetidae</taxon>
        <taxon>Xylariales</taxon>
        <taxon>Xylariaceae</taxon>
        <taxon>Rosellinia</taxon>
    </lineage>
</organism>
<dbReference type="Proteomes" id="UP000054516">
    <property type="component" value="Unassembled WGS sequence"/>
</dbReference>
<gene>
    <name evidence="1" type="ORF">SAMD00023353_1301520</name>
</gene>
<dbReference type="AlphaFoldDB" id="A0A1W2TC99"/>
<dbReference type="InterPro" id="IPR036047">
    <property type="entry name" value="F-box-like_dom_sf"/>
</dbReference>
<dbReference type="SUPFAM" id="SSF81383">
    <property type="entry name" value="F-box domain"/>
    <property type="match status" value="1"/>
</dbReference>
<evidence type="ECO:0000313" key="2">
    <source>
        <dbReference type="Proteomes" id="UP000054516"/>
    </source>
</evidence>
<reference evidence="1" key="1">
    <citation type="submission" date="2016-03" db="EMBL/GenBank/DDBJ databases">
        <title>Draft genome sequence of Rosellinia necatrix.</title>
        <authorList>
            <person name="Kanematsu S."/>
        </authorList>
    </citation>
    <scope>NUCLEOTIDE SEQUENCE [LARGE SCALE GENOMIC DNA]</scope>
    <source>
        <strain evidence="1">W97</strain>
    </source>
</reference>